<feature type="compositionally biased region" description="Low complexity" evidence="9">
    <location>
        <begin position="506"/>
        <end position="519"/>
    </location>
</feature>
<evidence type="ECO:0000256" key="6">
    <source>
        <dbReference type="ARBA" id="ARBA00022777"/>
    </source>
</evidence>
<keyword evidence="7" id="KW-0067">ATP-binding</keyword>
<feature type="compositionally biased region" description="Pro residues" evidence="9">
    <location>
        <begin position="533"/>
        <end position="542"/>
    </location>
</feature>
<protein>
    <recommendedName>
        <fullName evidence="2">histidine kinase</fullName>
        <ecNumber evidence="2">2.7.13.3</ecNumber>
    </recommendedName>
</protein>
<gene>
    <name evidence="13" type="ORF">N1032_20570</name>
</gene>
<feature type="transmembrane region" description="Helical" evidence="10">
    <location>
        <begin position="84"/>
        <end position="104"/>
    </location>
</feature>
<feature type="compositionally biased region" description="Pro residues" evidence="9">
    <location>
        <begin position="421"/>
        <end position="434"/>
    </location>
</feature>
<keyword evidence="4" id="KW-0808">Transferase</keyword>
<keyword evidence="10" id="KW-0812">Transmembrane</keyword>
<evidence type="ECO:0000259" key="12">
    <source>
        <dbReference type="Pfam" id="PF07730"/>
    </source>
</evidence>
<evidence type="ECO:0000256" key="9">
    <source>
        <dbReference type="SAM" id="MobiDB-lite"/>
    </source>
</evidence>
<keyword evidence="8" id="KW-0902">Two-component regulatory system</keyword>
<sequence length="553" mass="57346">MPHPGRTLDDQWRERARLRAEARERWHRGEWPGLDEADWGPRFRLPRWATLWVPVIVSLVVQVPAAVFSWRFRHIVGAAADDPARFAAQLGLALVGPIALVFARRFPGPVVAVISAAAGAYVLVVAGDTAPPYIALAFAIVGATVRGARVWVWCSVGAAWLLTLALGIALRVPWQPALVVAVSLGLVLLVVVGEALRSRRRRFDELRRRSAERRLTVVQAERVRIARELHDVLAHSLSQINVQAGVGLHLIDSQPDKAAAALANIKETSKSALDEVRSVLGVLRADVEGGAVGGVEPAPLVPEPDLSRLEGLVASVVSQGLAVTLDNGIGRRGGSGAGPGTGPGTGPGSDLAGGAVSPDDVPKGVQLALYRIVQESLTNVIRHASATSATVVLTESPDAYTVTITDDGRGPGANRGAAPSAPDPGPAGPGPGPGTSPSAPGTFATRTDRNTGAGRSTSASGSAAPSLRPGRGLLGMRERAELLGGRLRAGARPEPETGFVVEAVIPRHPSTTASPASTSPTPPHPTAPTASHPAPPTPPRAAPPTASHPEDGR</sequence>
<keyword evidence="6 13" id="KW-0418">Kinase</keyword>
<name>A0ABT2H872_9MICO</name>
<comment type="catalytic activity">
    <reaction evidence="1">
        <text>ATP + protein L-histidine = ADP + protein N-phospho-L-histidine.</text>
        <dbReference type="EC" id="2.7.13.3"/>
    </reaction>
</comment>
<keyword evidence="5" id="KW-0547">Nucleotide-binding</keyword>
<comment type="caution">
    <text evidence="13">The sequence shown here is derived from an EMBL/GenBank/DDBJ whole genome shotgun (WGS) entry which is preliminary data.</text>
</comment>
<dbReference type="Gene3D" id="1.20.5.1930">
    <property type="match status" value="1"/>
</dbReference>
<feature type="transmembrane region" description="Helical" evidence="10">
    <location>
        <begin position="176"/>
        <end position="196"/>
    </location>
</feature>
<feature type="compositionally biased region" description="Low complexity" evidence="9">
    <location>
        <begin position="482"/>
        <end position="492"/>
    </location>
</feature>
<dbReference type="CDD" id="cd16917">
    <property type="entry name" value="HATPase_UhpB-NarQ-NarX-like"/>
    <property type="match status" value="1"/>
</dbReference>
<dbReference type="Proteomes" id="UP001165586">
    <property type="component" value="Unassembled WGS sequence"/>
</dbReference>
<feature type="transmembrane region" description="Helical" evidence="10">
    <location>
        <begin position="51"/>
        <end position="72"/>
    </location>
</feature>
<feature type="transmembrane region" description="Helical" evidence="10">
    <location>
        <begin position="150"/>
        <end position="170"/>
    </location>
</feature>
<dbReference type="InterPro" id="IPR011712">
    <property type="entry name" value="Sig_transdc_His_kin_sub3_dim/P"/>
</dbReference>
<dbReference type="Pfam" id="PF07730">
    <property type="entry name" value="HisKA_3"/>
    <property type="match status" value="1"/>
</dbReference>
<feature type="region of interest" description="Disordered" evidence="9">
    <location>
        <begin position="328"/>
        <end position="358"/>
    </location>
</feature>
<evidence type="ECO:0000256" key="10">
    <source>
        <dbReference type="SAM" id="Phobius"/>
    </source>
</evidence>
<feature type="domain" description="Histidine kinase/HSP90-like ATPase" evidence="11">
    <location>
        <begin position="365"/>
        <end position="507"/>
    </location>
</feature>
<keyword evidence="10" id="KW-1133">Transmembrane helix</keyword>
<dbReference type="InterPro" id="IPR050482">
    <property type="entry name" value="Sensor_HK_TwoCompSys"/>
</dbReference>
<feature type="compositionally biased region" description="Gly residues" evidence="9">
    <location>
        <begin position="330"/>
        <end position="347"/>
    </location>
</feature>
<dbReference type="SUPFAM" id="SSF55874">
    <property type="entry name" value="ATPase domain of HSP90 chaperone/DNA topoisomerase II/histidine kinase"/>
    <property type="match status" value="1"/>
</dbReference>
<evidence type="ECO:0000313" key="13">
    <source>
        <dbReference type="EMBL" id="MCS5736139.1"/>
    </source>
</evidence>
<reference evidence="13" key="1">
    <citation type="submission" date="2022-08" db="EMBL/GenBank/DDBJ databases">
        <authorList>
            <person name="Deng Y."/>
            <person name="Han X.-F."/>
            <person name="Zhang Y.-Q."/>
        </authorList>
    </citation>
    <scope>NUCLEOTIDE SEQUENCE</scope>
    <source>
        <strain evidence="13">CPCC 203386</strain>
    </source>
</reference>
<evidence type="ECO:0000256" key="5">
    <source>
        <dbReference type="ARBA" id="ARBA00022741"/>
    </source>
</evidence>
<evidence type="ECO:0000313" key="14">
    <source>
        <dbReference type="Proteomes" id="UP001165586"/>
    </source>
</evidence>
<feature type="compositionally biased region" description="Low complexity" evidence="9">
    <location>
        <begin position="451"/>
        <end position="475"/>
    </location>
</feature>
<evidence type="ECO:0000256" key="3">
    <source>
        <dbReference type="ARBA" id="ARBA00022553"/>
    </source>
</evidence>
<evidence type="ECO:0000256" key="2">
    <source>
        <dbReference type="ARBA" id="ARBA00012438"/>
    </source>
</evidence>
<dbReference type="PANTHER" id="PTHR24421:SF10">
    <property type="entry name" value="NITRATE_NITRITE SENSOR PROTEIN NARQ"/>
    <property type="match status" value="1"/>
</dbReference>
<dbReference type="Gene3D" id="3.30.565.10">
    <property type="entry name" value="Histidine kinase-like ATPase, C-terminal domain"/>
    <property type="match status" value="1"/>
</dbReference>
<dbReference type="Pfam" id="PF02518">
    <property type="entry name" value="HATPase_c"/>
    <property type="match status" value="1"/>
</dbReference>
<dbReference type="InterPro" id="IPR003594">
    <property type="entry name" value="HATPase_dom"/>
</dbReference>
<keyword evidence="10" id="KW-0472">Membrane</keyword>
<dbReference type="InterPro" id="IPR036890">
    <property type="entry name" value="HATPase_C_sf"/>
</dbReference>
<evidence type="ECO:0000256" key="7">
    <source>
        <dbReference type="ARBA" id="ARBA00022840"/>
    </source>
</evidence>
<keyword evidence="3" id="KW-0597">Phosphoprotein</keyword>
<dbReference type="EC" id="2.7.13.3" evidence="2"/>
<feature type="transmembrane region" description="Helical" evidence="10">
    <location>
        <begin position="110"/>
        <end position="143"/>
    </location>
</feature>
<dbReference type="PANTHER" id="PTHR24421">
    <property type="entry name" value="NITRATE/NITRITE SENSOR PROTEIN NARX-RELATED"/>
    <property type="match status" value="1"/>
</dbReference>
<feature type="region of interest" description="Disordered" evidence="9">
    <location>
        <begin position="402"/>
        <end position="553"/>
    </location>
</feature>
<keyword evidence="14" id="KW-1185">Reference proteome</keyword>
<evidence type="ECO:0000256" key="4">
    <source>
        <dbReference type="ARBA" id="ARBA00022679"/>
    </source>
</evidence>
<organism evidence="13 14">
    <name type="scientific">Herbiconiux daphne</name>
    <dbReference type="NCBI Taxonomy" id="2970914"/>
    <lineage>
        <taxon>Bacteria</taxon>
        <taxon>Bacillati</taxon>
        <taxon>Actinomycetota</taxon>
        <taxon>Actinomycetes</taxon>
        <taxon>Micrococcales</taxon>
        <taxon>Microbacteriaceae</taxon>
        <taxon>Herbiconiux</taxon>
    </lineage>
</organism>
<evidence type="ECO:0000256" key="1">
    <source>
        <dbReference type="ARBA" id="ARBA00000085"/>
    </source>
</evidence>
<dbReference type="EMBL" id="JANLCJ010000012">
    <property type="protein sequence ID" value="MCS5736139.1"/>
    <property type="molecule type" value="Genomic_DNA"/>
</dbReference>
<feature type="domain" description="Signal transduction histidine kinase subgroup 3 dimerisation and phosphoacceptor" evidence="12">
    <location>
        <begin position="221"/>
        <end position="286"/>
    </location>
</feature>
<dbReference type="RefSeq" id="WP_259541912.1">
    <property type="nucleotide sequence ID" value="NZ_JANLCJ010000012.1"/>
</dbReference>
<proteinExistence type="predicted"/>
<accession>A0ABT2H872</accession>
<dbReference type="GO" id="GO:0016301">
    <property type="term" value="F:kinase activity"/>
    <property type="evidence" value="ECO:0007669"/>
    <property type="project" value="UniProtKB-KW"/>
</dbReference>
<evidence type="ECO:0000256" key="8">
    <source>
        <dbReference type="ARBA" id="ARBA00023012"/>
    </source>
</evidence>
<evidence type="ECO:0000259" key="11">
    <source>
        <dbReference type="Pfam" id="PF02518"/>
    </source>
</evidence>